<dbReference type="Proteomes" id="UP000649604">
    <property type="component" value="Unassembled WGS sequence"/>
</dbReference>
<dbReference type="Pfam" id="PF02952">
    <property type="entry name" value="Fucose_iso_C"/>
    <property type="match status" value="1"/>
</dbReference>
<organism evidence="4 5">
    <name type="scientific">candidate division KSB3 bacterium</name>
    <dbReference type="NCBI Taxonomy" id="2044937"/>
    <lineage>
        <taxon>Bacteria</taxon>
        <taxon>candidate division KSB3</taxon>
    </lineage>
</organism>
<sequence length="468" mass="51780">MTTFGLIVGNRGFFPSKLCEEGRQRMLKVLEAEGFQVVTLALEDTPYGTVETYDQAKKCAELFQQHAEEIDGIIVTLPNFGDERGVADTIRLAGLNVPMLVHAFSDEPDKLDAAHRRDSFCGKMSACNNLYQYGIPYTLTTRHTVNPEQESFKQDVQKFGAVCRVVNGLCGARFGQVGARPAAFITVRYSEKVLERSGISVESLDLSDLFGRIGRLADDDPAVVSKLEEIKGYIVTQGIPEISLLRMAKFGVEMDRFIAEHELDGTAVQCWSAMEEFFGTVPCTVMSMLSNSLKPSACETDITGLIGMYAMRLASEQPSALLDWNNNWGDDPDKGIVFHCSNLPQEFFGGKAVMGNQDILAGAVGKENSYGTVTGQIRPMNITFCRVSTDDYQGNVRVYLGEGEITEEQVESFGGCGVVKVPNFQKLLQHICKHGYEHHVALNPSQVAEALHEAFTTYLGWDVYYHHE</sequence>
<dbReference type="PANTHER" id="PTHR36120">
    <property type="entry name" value="FUCOSE ISOMERASE"/>
    <property type="match status" value="1"/>
</dbReference>
<keyword evidence="2" id="KW-0119">Carbohydrate metabolism</keyword>
<dbReference type="CDD" id="cd00578">
    <property type="entry name" value="L-fuc_L-ara-isomerases"/>
    <property type="match status" value="1"/>
</dbReference>
<name>A0A9D5JVX2_9BACT</name>
<evidence type="ECO:0000313" key="5">
    <source>
        <dbReference type="Proteomes" id="UP000649604"/>
    </source>
</evidence>
<dbReference type="GO" id="GO:0005737">
    <property type="term" value="C:cytoplasm"/>
    <property type="evidence" value="ECO:0007669"/>
    <property type="project" value="InterPro"/>
</dbReference>
<dbReference type="GO" id="GO:0008736">
    <property type="term" value="F:L-fucose isomerase activity"/>
    <property type="evidence" value="ECO:0007669"/>
    <property type="project" value="InterPro"/>
</dbReference>
<accession>A0A9D5JVX2</accession>
<feature type="domain" description="L-fucose isomerase C-terminal" evidence="3">
    <location>
        <begin position="338"/>
        <end position="467"/>
    </location>
</feature>
<reference evidence="4" key="1">
    <citation type="submission" date="2019-11" db="EMBL/GenBank/DDBJ databases">
        <title>Microbial mats filling the niche in hypersaline microbial mats.</title>
        <authorList>
            <person name="Wong H.L."/>
            <person name="Macleod F.I."/>
            <person name="White R.A. III"/>
            <person name="Burns B.P."/>
        </authorList>
    </citation>
    <scope>NUCLEOTIDE SEQUENCE</scope>
    <source>
        <strain evidence="4">Rbin_158</strain>
    </source>
</reference>
<dbReference type="PANTHER" id="PTHR36120:SF1">
    <property type="entry name" value="L-FUCOSE ISOMERASE C-TERMINAL DOMAIN-CONTAINING PROTEIN"/>
    <property type="match status" value="1"/>
</dbReference>
<evidence type="ECO:0000259" key="3">
    <source>
        <dbReference type="Pfam" id="PF02952"/>
    </source>
</evidence>
<dbReference type="InterPro" id="IPR015888">
    <property type="entry name" value="Fuc_isomerase_C"/>
</dbReference>
<proteinExistence type="predicted"/>
<dbReference type="GO" id="GO:0006004">
    <property type="term" value="P:fucose metabolic process"/>
    <property type="evidence" value="ECO:0007669"/>
    <property type="project" value="InterPro"/>
</dbReference>
<comment type="caution">
    <text evidence="4">The sequence shown here is derived from an EMBL/GenBank/DDBJ whole genome shotgun (WGS) entry which is preliminary data.</text>
</comment>
<keyword evidence="1 4" id="KW-0413">Isomerase</keyword>
<dbReference type="EMBL" id="WJJP01000379">
    <property type="protein sequence ID" value="MBD3325223.1"/>
    <property type="molecule type" value="Genomic_DNA"/>
</dbReference>
<evidence type="ECO:0000313" key="4">
    <source>
        <dbReference type="EMBL" id="MBD3325223.1"/>
    </source>
</evidence>
<gene>
    <name evidence="4" type="ORF">GF339_11605</name>
</gene>
<dbReference type="SUPFAM" id="SSF53743">
    <property type="entry name" value="FucI/AraA N-terminal and middle domains"/>
    <property type="match status" value="1"/>
</dbReference>
<dbReference type="InterPro" id="IPR009015">
    <property type="entry name" value="Fucose_isomerase_N/cen_sf"/>
</dbReference>
<evidence type="ECO:0000256" key="1">
    <source>
        <dbReference type="ARBA" id="ARBA00023235"/>
    </source>
</evidence>
<evidence type="ECO:0000256" key="2">
    <source>
        <dbReference type="ARBA" id="ARBA00023277"/>
    </source>
</evidence>
<dbReference type="AlphaFoldDB" id="A0A9D5JVX2"/>
<protein>
    <submittedName>
        <fullName evidence="4">Fucose isomerase</fullName>
    </submittedName>
</protein>